<evidence type="ECO:0000313" key="2">
    <source>
        <dbReference type="Proteomes" id="UP000299102"/>
    </source>
</evidence>
<protein>
    <submittedName>
        <fullName evidence="1">Uncharacterized protein</fullName>
    </submittedName>
</protein>
<organism evidence="1 2">
    <name type="scientific">Eumeta variegata</name>
    <name type="common">Bagworm moth</name>
    <name type="synonym">Eumeta japonica</name>
    <dbReference type="NCBI Taxonomy" id="151549"/>
    <lineage>
        <taxon>Eukaryota</taxon>
        <taxon>Metazoa</taxon>
        <taxon>Ecdysozoa</taxon>
        <taxon>Arthropoda</taxon>
        <taxon>Hexapoda</taxon>
        <taxon>Insecta</taxon>
        <taxon>Pterygota</taxon>
        <taxon>Neoptera</taxon>
        <taxon>Endopterygota</taxon>
        <taxon>Lepidoptera</taxon>
        <taxon>Glossata</taxon>
        <taxon>Ditrysia</taxon>
        <taxon>Tineoidea</taxon>
        <taxon>Psychidae</taxon>
        <taxon>Oiketicinae</taxon>
        <taxon>Eumeta</taxon>
    </lineage>
</organism>
<reference evidence="1 2" key="1">
    <citation type="journal article" date="2019" name="Commun. Biol.">
        <title>The bagworm genome reveals a unique fibroin gene that provides high tensile strength.</title>
        <authorList>
            <person name="Kono N."/>
            <person name="Nakamura H."/>
            <person name="Ohtoshi R."/>
            <person name="Tomita M."/>
            <person name="Numata K."/>
            <person name="Arakawa K."/>
        </authorList>
    </citation>
    <scope>NUCLEOTIDE SEQUENCE [LARGE SCALE GENOMIC DNA]</scope>
</reference>
<sequence>MENSTERENGNEDKTKIGIYLHKTEFGNKRRITIGIDSETNWHSEQNREQSQNGIAVRVVVEWVQITPTRTVPTMPAASPAFLKAAGIARMPVPKAAFRRCTSEPKDLMT</sequence>
<dbReference type="AlphaFoldDB" id="A0A4C1WP57"/>
<keyword evidence="2" id="KW-1185">Reference proteome</keyword>
<proteinExistence type="predicted"/>
<comment type="caution">
    <text evidence="1">The sequence shown here is derived from an EMBL/GenBank/DDBJ whole genome shotgun (WGS) entry which is preliminary data.</text>
</comment>
<dbReference type="EMBL" id="BGZK01000591">
    <property type="protein sequence ID" value="GBP51887.1"/>
    <property type="molecule type" value="Genomic_DNA"/>
</dbReference>
<gene>
    <name evidence="1" type="ORF">EVAR_47064_1</name>
</gene>
<dbReference type="Proteomes" id="UP000299102">
    <property type="component" value="Unassembled WGS sequence"/>
</dbReference>
<name>A0A4C1WP57_EUMVA</name>
<evidence type="ECO:0000313" key="1">
    <source>
        <dbReference type="EMBL" id="GBP51887.1"/>
    </source>
</evidence>
<accession>A0A4C1WP57</accession>